<keyword evidence="10 13" id="KW-0170">Cobalt</keyword>
<evidence type="ECO:0000313" key="15">
    <source>
        <dbReference type="EMBL" id="HGL40474.1"/>
    </source>
</evidence>
<evidence type="ECO:0000313" key="16">
    <source>
        <dbReference type="EMBL" id="HGN90251.1"/>
    </source>
</evidence>
<accession>A0A7C4I5S6</accession>
<comment type="caution">
    <text evidence="16">The sequence shown here is derived from an EMBL/GenBank/DDBJ whole genome shotgun (WGS) entry which is preliminary data.</text>
</comment>
<dbReference type="EMBL" id="DRXG01000014">
    <property type="protein sequence ID" value="HHN51864.1"/>
    <property type="molecule type" value="Genomic_DNA"/>
</dbReference>
<keyword evidence="9" id="KW-1015">Disulfide bond</keyword>
<dbReference type="PANTHER" id="PTHR43371:SF1">
    <property type="entry name" value="RIBONUCLEOSIDE-DIPHOSPHATE REDUCTASE"/>
    <property type="match status" value="1"/>
</dbReference>
<evidence type="ECO:0000256" key="9">
    <source>
        <dbReference type="ARBA" id="ARBA00023157"/>
    </source>
</evidence>
<evidence type="ECO:0000256" key="3">
    <source>
        <dbReference type="ARBA" id="ARBA00022533"/>
    </source>
</evidence>
<feature type="domain" description="ATP-cone" evidence="14">
    <location>
        <begin position="23"/>
        <end position="116"/>
    </location>
</feature>
<dbReference type="SUPFAM" id="SSF51998">
    <property type="entry name" value="PFL-like glycyl radical enzymes"/>
    <property type="match status" value="1"/>
</dbReference>
<reference evidence="16" key="1">
    <citation type="journal article" date="2020" name="mSystems">
        <title>Genome- and Community-Level Interaction Insights into Carbon Utilization and Element Cycling Functions of Hydrothermarchaeota in Hydrothermal Sediment.</title>
        <authorList>
            <person name="Zhou Z."/>
            <person name="Liu Y."/>
            <person name="Xu W."/>
            <person name="Pan J."/>
            <person name="Luo Z.H."/>
            <person name="Li M."/>
        </authorList>
    </citation>
    <scope>NUCLEOTIDE SEQUENCE [LARGE SCALE GENOMIC DNA]</scope>
    <source>
        <strain evidence="17">SpSt-1073</strain>
        <strain evidence="16">SpSt-613</strain>
        <strain evidence="15">SpSt-669</strain>
    </source>
</reference>
<evidence type="ECO:0000256" key="4">
    <source>
        <dbReference type="ARBA" id="ARBA00022628"/>
    </source>
</evidence>
<keyword evidence="3" id="KW-0021">Allosteric enzyme</keyword>
<dbReference type="GO" id="GO:0071897">
    <property type="term" value="P:DNA biosynthetic process"/>
    <property type="evidence" value="ECO:0007669"/>
    <property type="project" value="UniProtKB-KW"/>
</dbReference>
<dbReference type="NCBIfam" id="TIGR02506">
    <property type="entry name" value="NrdE_NrdA"/>
    <property type="match status" value="1"/>
</dbReference>
<proteinExistence type="inferred from homology"/>
<evidence type="ECO:0000256" key="11">
    <source>
        <dbReference type="ARBA" id="ARBA00047754"/>
    </source>
</evidence>
<keyword evidence="13" id="KW-0237">DNA synthesis</keyword>
<dbReference type="FunFam" id="3.20.70.20:FF:000022">
    <property type="entry name" value="Vitamin B12-dependent ribonucleotide reductase"/>
    <property type="match status" value="1"/>
</dbReference>
<name>A0A7C4I5S6_CALS0</name>
<organism evidence="16">
    <name type="scientific">Caldiarchaeum subterraneum</name>
    <dbReference type="NCBI Taxonomy" id="311458"/>
    <lineage>
        <taxon>Archaea</taxon>
        <taxon>Nitrososphaerota</taxon>
        <taxon>Candidatus Caldarchaeales</taxon>
        <taxon>Candidatus Caldarchaeaceae</taxon>
        <taxon>Candidatus Caldarchaeum</taxon>
    </lineage>
</organism>
<keyword evidence="6 12" id="KW-0067">ATP-binding</keyword>
<comment type="function">
    <text evidence="13">Catalyzes the reduction of ribonucleotides to deoxyribonucleotides. May function to provide a pool of deoxyribonucleotide precursors for DNA repair during oxygen limitation and/or for immediate growth after restoration of oxygen.</text>
</comment>
<protein>
    <recommendedName>
        <fullName evidence="13">Vitamin B12-dependent ribonucleotide reductase</fullName>
        <ecNumber evidence="13">1.17.4.1</ecNumber>
    </recommendedName>
</protein>
<dbReference type="Pfam" id="PF00317">
    <property type="entry name" value="Ribonuc_red_lgN"/>
    <property type="match status" value="1"/>
</dbReference>
<dbReference type="InterPro" id="IPR000788">
    <property type="entry name" value="RNR_lg_C"/>
</dbReference>
<dbReference type="NCBIfam" id="TIGR02504">
    <property type="entry name" value="NrdJ_Z"/>
    <property type="match status" value="1"/>
</dbReference>
<evidence type="ECO:0000256" key="2">
    <source>
        <dbReference type="ARBA" id="ARBA00007405"/>
    </source>
</evidence>
<dbReference type="InterPro" id="IPR005144">
    <property type="entry name" value="ATP-cone_dom"/>
</dbReference>
<dbReference type="GO" id="GO:0031419">
    <property type="term" value="F:cobalamin binding"/>
    <property type="evidence" value="ECO:0007669"/>
    <property type="project" value="UniProtKB-KW"/>
</dbReference>
<dbReference type="GO" id="GO:0005524">
    <property type="term" value="F:ATP binding"/>
    <property type="evidence" value="ECO:0007669"/>
    <property type="project" value="UniProtKB-UniRule"/>
</dbReference>
<keyword evidence="7 13" id="KW-0560">Oxidoreductase</keyword>
<comment type="similarity">
    <text evidence="2 13">Belongs to the ribonucleoside diphosphate reductase class-2 family.</text>
</comment>
<comment type="cofactor">
    <cofactor evidence="1 13">
        <name>adenosylcob(III)alamin</name>
        <dbReference type="ChEBI" id="CHEBI:18408"/>
    </cofactor>
</comment>
<dbReference type="InterPro" id="IPR050862">
    <property type="entry name" value="RdRp_reductase_class-2"/>
</dbReference>
<evidence type="ECO:0000256" key="13">
    <source>
        <dbReference type="RuleBase" id="RU364064"/>
    </source>
</evidence>
<dbReference type="GO" id="GO:0004748">
    <property type="term" value="F:ribonucleoside-diphosphate reductase activity, thioredoxin disulfide as acceptor"/>
    <property type="evidence" value="ECO:0007669"/>
    <property type="project" value="UniProtKB-EC"/>
</dbReference>
<dbReference type="PRINTS" id="PR01183">
    <property type="entry name" value="RIBORDTASEM1"/>
</dbReference>
<dbReference type="EMBL" id="DTCM01000025">
    <property type="protein sequence ID" value="HGL40474.1"/>
    <property type="molecule type" value="Genomic_DNA"/>
</dbReference>
<evidence type="ECO:0000259" key="14">
    <source>
        <dbReference type="PROSITE" id="PS51161"/>
    </source>
</evidence>
<evidence type="ECO:0000256" key="1">
    <source>
        <dbReference type="ARBA" id="ARBA00001922"/>
    </source>
</evidence>
<evidence type="ECO:0000256" key="10">
    <source>
        <dbReference type="ARBA" id="ARBA00023285"/>
    </source>
</evidence>
<keyword evidence="8" id="KW-0215">Deoxyribonucleotide synthesis</keyword>
<keyword evidence="4 13" id="KW-0846">Cobalamin</keyword>
<dbReference type="GO" id="GO:0009263">
    <property type="term" value="P:deoxyribonucleotide biosynthetic process"/>
    <property type="evidence" value="ECO:0007669"/>
    <property type="project" value="UniProtKB-KW"/>
</dbReference>
<evidence type="ECO:0000256" key="5">
    <source>
        <dbReference type="ARBA" id="ARBA00022741"/>
    </source>
</evidence>
<gene>
    <name evidence="17" type="ORF">ENM30_00975</name>
    <name evidence="16" type="ORF">ENT82_03865</name>
    <name evidence="15" type="ORF">ENU43_02240</name>
</gene>
<dbReference type="EMBL" id="DTAD01000035">
    <property type="protein sequence ID" value="HGN90251.1"/>
    <property type="molecule type" value="Genomic_DNA"/>
</dbReference>
<dbReference type="InterPro" id="IPR013344">
    <property type="entry name" value="RNR_NrdJ/NrdZ"/>
</dbReference>
<evidence type="ECO:0000256" key="12">
    <source>
        <dbReference type="PROSITE-ProRule" id="PRU00492"/>
    </source>
</evidence>
<dbReference type="PANTHER" id="PTHR43371">
    <property type="entry name" value="VITAMIN B12-DEPENDENT RIBONUCLEOTIDE REDUCTASE"/>
    <property type="match status" value="1"/>
</dbReference>
<dbReference type="AlphaFoldDB" id="A0A7C4I5S6"/>
<dbReference type="Pfam" id="PF02867">
    <property type="entry name" value="Ribonuc_red_lgC"/>
    <property type="match status" value="1"/>
</dbReference>
<dbReference type="CDD" id="cd02888">
    <property type="entry name" value="RNR_II_dimer"/>
    <property type="match status" value="1"/>
</dbReference>
<evidence type="ECO:0000256" key="7">
    <source>
        <dbReference type="ARBA" id="ARBA00023002"/>
    </source>
</evidence>
<dbReference type="InterPro" id="IPR008926">
    <property type="entry name" value="RNR_R1-su_N"/>
</dbReference>
<dbReference type="PROSITE" id="PS51161">
    <property type="entry name" value="ATP_CONE"/>
    <property type="match status" value="1"/>
</dbReference>
<dbReference type="EC" id="1.17.4.1" evidence="13"/>
<dbReference type="Gene3D" id="3.20.70.20">
    <property type="match status" value="1"/>
</dbReference>
<dbReference type="Pfam" id="PF03477">
    <property type="entry name" value="ATP-cone"/>
    <property type="match status" value="1"/>
</dbReference>
<dbReference type="InterPro" id="IPR013346">
    <property type="entry name" value="NrdE_NrdA_C"/>
</dbReference>
<sequence>MPVSWERIKAVERCCSGLCPVPLKVVKRDGRVVDFDVGRIREAIRKAMAAKRVEDEKILDNVVATVLEHLSTRFGAEKIPHVEEIQDIVESSLMEHGLKEVAKAYILYRHERTRIREEKMRILETNYVDEVDKAFSVNALRLMAARYLLRDRSGRLIERPKQMFQRTAALIVLADILYDPMFFDKNGQQKKWEIDDVELEDYADKIGVGPSENMLETKWNIHHLERLATLYKRLNEQGVMRKPLREVLEYLKKHPSRFYENYRRYYDLMVEKKFLPNSPTLFNAGTVLGQLSACFVLDVEDDISSIMRTAEEAALIFKTGGGVGINYSKLRPEGDVVSSTGGVASGPVSFMRIVDTVTDVVKQGGRRRGANIGILNINHPDIDKFIAAKQRPGFLENFNISVMVTADFWKHYEEDKPYPLVNPRDGSVWRLVDPRKLLRQIAENAWKTADPGLLYHDNINELNPLREAYGDIYCVNPCGEQPLYPHESCNLGSINLLAFIRDGQLDWNSLGKCVEDAVRFLDNVVDLTKHPTEAVEKMTLRTRRIGLGIMGLADMLYALRIPYNSEEGFAMMRSVMEFIAYKAVETSVELAENRGPFPDFPRSSWVKGLLPFRGLREERDLKMDWSRLVECVKKGIRNSHLLTVAPTGSISMLADTSSGLEPQFALVYRKQVTAGVFYYSDPVFEKALEEYGLPKQEIMRKVAENGGSVQGIDEIPEDLRRVFVTALDIPWWDHLRAQHEIQKWVDASVSKTINMPSWVTVDDVLKAFIAAHRLKLKGITVYRDGSKSAQVLVTPTQRNKRYEVPVTNNTPELLRGLGIEVEEKAAETPPPAIIHTICPVCGSTSIVFQEGCEKCLECGWTSCVIA</sequence>
<dbReference type="InterPro" id="IPR013509">
    <property type="entry name" value="RNR_lsu_N"/>
</dbReference>
<keyword evidence="5 12" id="KW-0547">Nucleotide-binding</keyword>
<evidence type="ECO:0000313" key="17">
    <source>
        <dbReference type="EMBL" id="HHN51864.1"/>
    </source>
</evidence>
<evidence type="ECO:0000256" key="8">
    <source>
        <dbReference type="ARBA" id="ARBA00023116"/>
    </source>
</evidence>
<dbReference type="UniPathway" id="UPA00326"/>
<comment type="catalytic activity">
    <reaction evidence="11 13">
        <text>a 2'-deoxyribonucleoside 5'-diphosphate + [thioredoxin]-disulfide + H2O = a ribonucleoside 5'-diphosphate + [thioredoxin]-dithiol</text>
        <dbReference type="Rhea" id="RHEA:23252"/>
        <dbReference type="Rhea" id="RHEA-COMP:10698"/>
        <dbReference type="Rhea" id="RHEA-COMP:10700"/>
        <dbReference type="ChEBI" id="CHEBI:15377"/>
        <dbReference type="ChEBI" id="CHEBI:29950"/>
        <dbReference type="ChEBI" id="CHEBI:50058"/>
        <dbReference type="ChEBI" id="CHEBI:57930"/>
        <dbReference type="ChEBI" id="CHEBI:73316"/>
        <dbReference type="EC" id="1.17.4.1"/>
    </reaction>
</comment>
<dbReference type="SUPFAM" id="SSF48168">
    <property type="entry name" value="R1 subunit of ribonucleotide reductase, N-terminal domain"/>
    <property type="match status" value="2"/>
</dbReference>
<evidence type="ECO:0000256" key="6">
    <source>
        <dbReference type="ARBA" id="ARBA00022840"/>
    </source>
</evidence>